<dbReference type="GeneID" id="103702863"/>
<feature type="region of interest" description="Disordered" evidence="1">
    <location>
        <begin position="255"/>
        <end position="340"/>
    </location>
</feature>
<organism evidence="2 3">
    <name type="scientific">Phoenix dactylifera</name>
    <name type="common">Date palm</name>
    <dbReference type="NCBI Taxonomy" id="42345"/>
    <lineage>
        <taxon>Eukaryota</taxon>
        <taxon>Viridiplantae</taxon>
        <taxon>Streptophyta</taxon>
        <taxon>Embryophyta</taxon>
        <taxon>Tracheophyta</taxon>
        <taxon>Spermatophyta</taxon>
        <taxon>Magnoliopsida</taxon>
        <taxon>Liliopsida</taxon>
        <taxon>Arecaceae</taxon>
        <taxon>Coryphoideae</taxon>
        <taxon>Phoeniceae</taxon>
        <taxon>Phoenix</taxon>
    </lineage>
</organism>
<feature type="compositionally biased region" description="Polar residues" evidence="1">
    <location>
        <begin position="190"/>
        <end position="207"/>
    </location>
</feature>
<feature type="compositionally biased region" description="Polar residues" evidence="1">
    <location>
        <begin position="29"/>
        <end position="39"/>
    </location>
</feature>
<feature type="compositionally biased region" description="Basic and acidic residues" evidence="1">
    <location>
        <begin position="680"/>
        <end position="702"/>
    </location>
</feature>
<sequence>MAEEAKVWMPQSPMEEDARPDDNVGPKHSCSSSKDVGNKENICTVQEDNLDVLASSKKTLMQTKGAKKGGGYNLRKSLAWNQAFFMEEGVLNPLELSMLSGSVTKSSGSFLSGINEQMSPLMEYQRSSDRNDVEVNINNKSQTKSKTKDFKDGKLFSNSEALIKEEQRLHASGKMQSSKSIAKIVPRSPASISQKRVASTNATNPTSKLPKFVPTKSHAASLPMTSRNVISTPKSFKSNPTARVNVDHGICARGFSSNTRKESGCPPLSRKESGCPPLSTKSSSSHDLGKHLAPLAEKGTTGFKMNPHPSGSGMASSSYPQNAHQVSGGPPLPAHAKPSALRMPSPSLGFFRQGKFSPSCDNHSLRNIQQPMPSIPPLRKPISLKQTDELRPAPSTGRECTEGPVATESCASTAVVGSSQTSSAANSLSCSTATVDTYPSTKEKIGMQKMDMMNKRTSGSSYCQTSGQDQLGSSCFSVDDNIDKQPHVFSLGKLNRHEDNLMFRIDTKSSVEESGLISENSKDAYPSTVESSESKLSSSNFSSQISPKKLQGSESKQLHEGDSRVGNLGKHLHVGDLVDESSSLLSKDKQSAGSSDFISNKGFGFTARNADFAASLKTETSLKLSKEQMAGASIFHSTELDCSLEQKTGTHVQVIDHGSVRLAGGCSSTLSEESQSTFSENRKIQDSQEQSEVKKPMDSMEERELMPDKSKLMDRLKLDLVPPRHQLHAVPFSDEWLAALEAFGEDILEMKTGPVQNSPPDKALPEPGPWSPVKRKAEGVGPYDCTKYLKDTSTSKSH</sequence>
<name>A0A8B8J2B5_PHODC</name>
<feature type="compositionally biased region" description="Low complexity" evidence="1">
    <location>
        <begin position="527"/>
        <end position="546"/>
    </location>
</feature>
<dbReference type="PANTHER" id="PTHR33737:SF2">
    <property type="entry name" value="OS12G0102700 PROTEIN"/>
    <property type="match status" value="1"/>
</dbReference>
<feature type="region of interest" description="Disordered" evidence="1">
    <location>
        <begin position="671"/>
        <end position="702"/>
    </location>
</feature>
<feature type="region of interest" description="Disordered" evidence="1">
    <location>
        <begin position="512"/>
        <end position="569"/>
    </location>
</feature>
<proteinExistence type="predicted"/>
<evidence type="ECO:0000313" key="3">
    <source>
        <dbReference type="RefSeq" id="XP_026658705.2"/>
    </source>
</evidence>
<reference evidence="2" key="1">
    <citation type="journal article" date="2019" name="Nat. Commun.">
        <title>Genome-wide association mapping of date palm fruit traits.</title>
        <authorList>
            <person name="Hazzouri K.M."/>
            <person name="Gros-Balthazard M."/>
            <person name="Flowers J.M."/>
            <person name="Copetti D."/>
            <person name="Lemansour A."/>
            <person name="Lebrun M."/>
            <person name="Masmoudi K."/>
            <person name="Ferrand S."/>
            <person name="Dhar M.I."/>
            <person name="Fresquez Z.A."/>
            <person name="Rosas U."/>
            <person name="Zhang J."/>
            <person name="Talag J."/>
            <person name="Lee S."/>
            <person name="Kudrna D."/>
            <person name="Powell R.F."/>
            <person name="Leitch I.J."/>
            <person name="Krueger R.R."/>
            <person name="Wing R.A."/>
            <person name="Amiri K.M.A."/>
            <person name="Purugganan M.D."/>
        </authorList>
    </citation>
    <scope>NUCLEOTIDE SEQUENCE [LARGE SCALE GENOMIC DNA]</scope>
    <source>
        <strain evidence="2">cv. Khalas</strain>
    </source>
</reference>
<evidence type="ECO:0000313" key="2">
    <source>
        <dbReference type="Proteomes" id="UP000228380"/>
    </source>
</evidence>
<dbReference type="OrthoDB" id="1931260at2759"/>
<protein>
    <submittedName>
        <fullName evidence="3">Uncharacterized protein LOC103702863</fullName>
    </submittedName>
</protein>
<dbReference type="KEGG" id="pda:103702863"/>
<feature type="region of interest" description="Disordered" evidence="1">
    <location>
        <begin position="751"/>
        <end position="784"/>
    </location>
</feature>
<feature type="region of interest" description="Disordered" evidence="1">
    <location>
        <begin position="169"/>
        <end position="213"/>
    </location>
</feature>
<dbReference type="InterPro" id="IPR045882">
    <property type="entry name" value="GPT1/2"/>
</dbReference>
<dbReference type="GO" id="GO:0008017">
    <property type="term" value="F:microtubule binding"/>
    <property type="evidence" value="ECO:0007669"/>
    <property type="project" value="InterPro"/>
</dbReference>
<feature type="compositionally biased region" description="Basic and acidic residues" evidence="1">
    <location>
        <begin position="259"/>
        <end position="273"/>
    </location>
</feature>
<dbReference type="PANTHER" id="PTHR33737">
    <property type="entry name" value="OS05G0121800 PROTEIN"/>
    <property type="match status" value="1"/>
</dbReference>
<feature type="region of interest" description="Disordered" evidence="1">
    <location>
        <begin position="1"/>
        <end position="39"/>
    </location>
</feature>
<keyword evidence="2" id="KW-1185">Reference proteome</keyword>
<accession>A0A8B8J2B5</accession>
<gene>
    <name evidence="3" type="primary">LOC103702863</name>
</gene>
<feature type="compositionally biased region" description="Polar residues" evidence="1">
    <location>
        <begin position="313"/>
        <end position="325"/>
    </location>
</feature>
<dbReference type="RefSeq" id="XP_026658705.2">
    <property type="nucleotide sequence ID" value="XM_026802904.2"/>
</dbReference>
<dbReference type="AlphaFoldDB" id="A0A8B8J2B5"/>
<reference evidence="3" key="2">
    <citation type="submission" date="2025-08" db="UniProtKB">
        <authorList>
            <consortium name="RefSeq"/>
        </authorList>
    </citation>
    <scope>IDENTIFICATION</scope>
    <source>
        <tissue evidence="3">Young leaves</tissue>
    </source>
</reference>
<evidence type="ECO:0000256" key="1">
    <source>
        <dbReference type="SAM" id="MobiDB-lite"/>
    </source>
</evidence>
<feature type="compositionally biased region" description="Basic and acidic residues" evidence="1">
    <location>
        <begin position="16"/>
        <end position="25"/>
    </location>
</feature>
<dbReference type="Proteomes" id="UP000228380">
    <property type="component" value="Chromosome 3"/>
</dbReference>